<dbReference type="PANTHER" id="PTHR44051">
    <property type="entry name" value="GLUTATHIONE S-TRANSFERASE-RELATED"/>
    <property type="match status" value="1"/>
</dbReference>
<proteinExistence type="predicted"/>
<dbReference type="AlphaFoldDB" id="A0YFN2"/>
<dbReference type="PROSITE" id="PS50404">
    <property type="entry name" value="GST_NTER"/>
    <property type="match status" value="1"/>
</dbReference>
<dbReference type="GO" id="GO:0016740">
    <property type="term" value="F:transferase activity"/>
    <property type="evidence" value="ECO:0007669"/>
    <property type="project" value="UniProtKB-KW"/>
</dbReference>
<reference evidence="3 4" key="1">
    <citation type="journal article" date="2010" name="J. Bacteriol.">
        <title>Genome sequence of the oligotrophic marine Gammaproteobacterium HTCC2143, isolated from the Oregon Coast.</title>
        <authorList>
            <person name="Oh H.M."/>
            <person name="Kang I."/>
            <person name="Ferriera S."/>
            <person name="Giovannoni S.J."/>
            <person name="Cho J.C."/>
        </authorList>
    </citation>
    <scope>NUCLEOTIDE SEQUENCE [LARGE SCALE GENOMIC DNA]</scope>
    <source>
        <strain evidence="3 4">HTCC2143</strain>
    </source>
</reference>
<dbReference type="InterPro" id="IPR010987">
    <property type="entry name" value="Glutathione-S-Trfase_C-like"/>
</dbReference>
<evidence type="ECO:0000259" key="2">
    <source>
        <dbReference type="PROSITE" id="PS50405"/>
    </source>
</evidence>
<dbReference type="SFLD" id="SFLDG00358">
    <property type="entry name" value="Main_(cytGST)"/>
    <property type="match status" value="1"/>
</dbReference>
<gene>
    <name evidence="3" type="ORF">GP2143_09580</name>
</gene>
<dbReference type="Pfam" id="PF00043">
    <property type="entry name" value="GST_C"/>
    <property type="match status" value="1"/>
</dbReference>
<keyword evidence="3" id="KW-0808">Transferase</keyword>
<feature type="domain" description="GST N-terminal" evidence="1">
    <location>
        <begin position="1"/>
        <end position="78"/>
    </location>
</feature>
<dbReference type="SUPFAM" id="SSF52833">
    <property type="entry name" value="Thioredoxin-like"/>
    <property type="match status" value="1"/>
</dbReference>
<dbReference type="SUPFAM" id="SSF47616">
    <property type="entry name" value="GST C-terminal domain-like"/>
    <property type="match status" value="1"/>
</dbReference>
<keyword evidence="4" id="KW-1185">Reference proteome</keyword>
<dbReference type="SFLD" id="SFLDS00019">
    <property type="entry name" value="Glutathione_Transferase_(cytos"/>
    <property type="match status" value="1"/>
</dbReference>
<dbReference type="OrthoDB" id="9810080at2"/>
<protein>
    <submittedName>
        <fullName evidence="3">Probable glutathione S-transferase</fullName>
    </submittedName>
</protein>
<comment type="caution">
    <text evidence="3">The sequence shown here is derived from an EMBL/GenBank/DDBJ whole genome shotgun (WGS) entry which is preliminary data.</text>
</comment>
<feature type="domain" description="GST C-terminal" evidence="2">
    <location>
        <begin position="83"/>
        <end position="212"/>
    </location>
</feature>
<dbReference type="STRING" id="247633.GP2143_09580"/>
<evidence type="ECO:0000313" key="3">
    <source>
        <dbReference type="EMBL" id="EAW30446.1"/>
    </source>
</evidence>
<dbReference type="EMBL" id="AAVT01000008">
    <property type="protein sequence ID" value="EAW30446.1"/>
    <property type="molecule type" value="Genomic_DNA"/>
</dbReference>
<dbReference type="PROSITE" id="PS50405">
    <property type="entry name" value="GST_CTER"/>
    <property type="match status" value="1"/>
</dbReference>
<dbReference type="InterPro" id="IPR036249">
    <property type="entry name" value="Thioredoxin-like_sf"/>
</dbReference>
<organism evidence="3 4">
    <name type="scientific">marine gamma proteobacterium HTCC2143</name>
    <dbReference type="NCBI Taxonomy" id="247633"/>
    <lineage>
        <taxon>Bacteria</taxon>
        <taxon>Pseudomonadati</taxon>
        <taxon>Pseudomonadota</taxon>
        <taxon>Gammaproteobacteria</taxon>
        <taxon>Cellvibrionales</taxon>
        <taxon>Spongiibacteraceae</taxon>
        <taxon>BD1-7 clade</taxon>
    </lineage>
</organism>
<dbReference type="Gene3D" id="3.40.30.10">
    <property type="entry name" value="Glutaredoxin"/>
    <property type="match status" value="1"/>
</dbReference>
<dbReference type="Proteomes" id="UP000004931">
    <property type="component" value="Unassembled WGS sequence"/>
</dbReference>
<dbReference type="Pfam" id="PF13417">
    <property type="entry name" value="GST_N_3"/>
    <property type="match status" value="1"/>
</dbReference>
<dbReference type="Gene3D" id="1.20.1050.10">
    <property type="match status" value="1"/>
</dbReference>
<dbReference type="InterPro" id="IPR040079">
    <property type="entry name" value="Glutathione_S-Trfase"/>
</dbReference>
<dbReference type="eggNOG" id="COG0625">
    <property type="taxonomic scope" value="Bacteria"/>
</dbReference>
<name>A0YFN2_9GAMM</name>
<dbReference type="InterPro" id="IPR004046">
    <property type="entry name" value="GST_C"/>
</dbReference>
<dbReference type="InterPro" id="IPR004045">
    <property type="entry name" value="Glutathione_S-Trfase_N"/>
</dbReference>
<accession>A0YFN2</accession>
<evidence type="ECO:0000313" key="4">
    <source>
        <dbReference type="Proteomes" id="UP000004931"/>
    </source>
</evidence>
<evidence type="ECO:0000259" key="1">
    <source>
        <dbReference type="PROSITE" id="PS50404"/>
    </source>
</evidence>
<sequence length="212" mass="23944">MITVHGSAVSPFVRKVIVLLTEKGIDFSINPVSPFPAPKEHLEISPTGKIPALTDGDYALPDSSAICGYLEKKYPDIKLYPDTAEDYGRVLWFEDYADNELVKATASFFFNRIAVKMMGRKPDEAIIQKIRDKAEPAVLPYLEKEIGDKEFIVAEQFTVADIAITCQFVQRLYAGEPIDAAKYPNIARYVDTHMHRPSFKHWINKDGFITVE</sequence>
<dbReference type="PANTHER" id="PTHR44051:SF9">
    <property type="entry name" value="GLUTATHIONE S-TRANSFERASE 1"/>
    <property type="match status" value="1"/>
</dbReference>
<dbReference type="InterPro" id="IPR036282">
    <property type="entry name" value="Glutathione-S-Trfase_C_sf"/>
</dbReference>